<name>G7WKI1_METH6</name>
<keyword evidence="3" id="KW-1185">Reference proteome</keyword>
<protein>
    <submittedName>
        <fullName evidence="2">Uncharacterized protein</fullName>
    </submittedName>
</protein>
<proteinExistence type="predicted"/>
<dbReference type="Gene3D" id="2.40.50.90">
    <property type="match status" value="1"/>
</dbReference>
<sequence length="475" mass="50370">MRPKKIASVALLLLLIPATAWGSPYEARGTVIAVIDGKTFEIMMERSDPRIIYNVERVTLADLEVPEEPLDQTLLELMNGSMNESFRGSVDEPMDGSMNVSINGSISEPMNGSMNESINGSISEPMNGSMNESFRGSVDEPMNGSMNESFSGSIDEPMKGSRSGHLIGAEEEPQMEPSAEMTNGSLLETNNVTAEGSVPKGPSAKDLAVAILLNKTIWLDIDDISEDGRNSEGELVAVLYLSGLDGSPLLSPSFNRMLVDYGIAELNDSTDNEFNPADWWPAQENVSEDNISADEAVGTKPKGLNIDIKPTKPQVEVNISRLSVNINPAKPKVNVNPTKPVVNVSPGKPAIEVEAAPPNETGNETDGAVSYYDSLEGREETGPFSSSGGSEPLVLVNQTAPVTLINPTGTITIVNSTGEVTLIDPSLPVKVINSSEAEGGSISAVETPPGMRGSEASTKGSDHPPPKAGIGRRPR</sequence>
<dbReference type="RefSeq" id="WP_014586992.1">
    <property type="nucleotide sequence ID" value="NC_017527.1"/>
</dbReference>
<organism evidence="2 3">
    <name type="scientific">Methanothrix harundinacea (strain 6Ac)</name>
    <name type="common">Methanosaeta harundinacea</name>
    <dbReference type="NCBI Taxonomy" id="1110509"/>
    <lineage>
        <taxon>Archaea</taxon>
        <taxon>Methanobacteriati</taxon>
        <taxon>Methanobacteriota</taxon>
        <taxon>Stenosarchaea group</taxon>
        <taxon>Methanomicrobia</taxon>
        <taxon>Methanotrichales</taxon>
        <taxon>Methanotrichaceae</taxon>
        <taxon>Methanothrix</taxon>
    </lineage>
</organism>
<evidence type="ECO:0000256" key="1">
    <source>
        <dbReference type="SAM" id="MobiDB-lite"/>
    </source>
</evidence>
<evidence type="ECO:0000313" key="3">
    <source>
        <dbReference type="Proteomes" id="UP000005877"/>
    </source>
</evidence>
<dbReference type="HOGENOM" id="CLU_574422_0_0_2"/>
<feature type="region of interest" description="Disordered" evidence="1">
    <location>
        <begin position="434"/>
        <end position="475"/>
    </location>
</feature>
<gene>
    <name evidence="2" type="ordered locus">Mhar_1444</name>
</gene>
<accession>G7WKI1</accession>
<dbReference type="PATRIC" id="fig|1110509.7.peg.1607"/>
<dbReference type="STRING" id="1110509.Mhar_1444"/>
<dbReference type="EMBL" id="CP003117">
    <property type="protein sequence ID" value="AET64808.1"/>
    <property type="molecule type" value="Genomic_DNA"/>
</dbReference>
<dbReference type="KEGG" id="mhi:Mhar_1444"/>
<reference evidence="2 3" key="1">
    <citation type="journal article" date="2012" name="PLoS ONE">
        <title>The genome characteristics and predicted function of methyl-group oxidation pathway in the obligate aceticlastic methanogens, Methanosaeta spp.</title>
        <authorList>
            <person name="Zhu J."/>
            <person name="Zheng H."/>
            <person name="Ai G."/>
            <person name="Zhang G."/>
            <person name="Liu D."/>
            <person name="Liu X."/>
            <person name="Dong X."/>
        </authorList>
    </citation>
    <scope>NUCLEOTIDE SEQUENCE [LARGE SCALE GENOMIC DNA]</scope>
    <source>
        <strain evidence="2 3">6Ac</strain>
    </source>
</reference>
<dbReference type="OrthoDB" id="3327at2157"/>
<dbReference type="InterPro" id="IPR035437">
    <property type="entry name" value="SNase_OB-fold_sf"/>
</dbReference>
<dbReference type="AlphaFoldDB" id="G7WKI1"/>
<dbReference type="GeneID" id="12510613"/>
<evidence type="ECO:0000313" key="2">
    <source>
        <dbReference type="EMBL" id="AET64808.1"/>
    </source>
</evidence>
<dbReference type="Proteomes" id="UP000005877">
    <property type="component" value="Chromosome"/>
</dbReference>